<organism evidence="2">
    <name type="scientific">Pseudomonas fluorescens</name>
    <dbReference type="NCBI Taxonomy" id="294"/>
    <lineage>
        <taxon>Bacteria</taxon>
        <taxon>Pseudomonadati</taxon>
        <taxon>Pseudomonadota</taxon>
        <taxon>Gammaproteobacteria</taxon>
        <taxon>Pseudomonadales</taxon>
        <taxon>Pseudomonadaceae</taxon>
        <taxon>Pseudomonas</taxon>
    </lineage>
</organism>
<dbReference type="EMBL" id="MH061177">
    <property type="protein sequence ID" value="AWH58540.1"/>
    <property type="molecule type" value="Genomic_DNA"/>
</dbReference>
<name>A0A2S1PJF8_PSEFL</name>
<proteinExistence type="predicted"/>
<sequence length="227" mass="25165">MSALNVQDWQAVLKDIADQKRHRLTGSEYKELVGLIDAQPKDVESLVQTRKLVAQLAQHQGPDAPAPFRDPGHNRAFQVESLPAAPAEGDERLRERVISGSRIFASREYNHTSEAAQFNERGEMGRLVHGHRLDVMHNTEGPGDRFDVFQVKTSTHIPYSTGIPGNPVDGERKAHGQFNTFAEAGASIDETVGVKQRHSQLIRERQAEHGIHFKEAPPAVPKAPRPA</sequence>
<feature type="compositionally biased region" description="Pro residues" evidence="1">
    <location>
        <begin position="218"/>
        <end position="227"/>
    </location>
</feature>
<reference evidence="2" key="1">
    <citation type="submission" date="2018-03" db="EMBL/GenBank/DDBJ databases">
        <title>IS1411 plays an important role in catabolic performance of phenol degrading strains in an environment continuously polluted by oil shale industry.</title>
        <authorList>
            <person name="Naanuri E."/>
            <person name="Heinaru E."/>
            <person name="Joesaar M."/>
            <person name="Heinaru A."/>
        </authorList>
    </citation>
    <scope>NUCLEOTIDE SEQUENCE</scope>
    <source>
        <strain evidence="2">P69</strain>
        <plasmid evidence="2">pG69</plasmid>
    </source>
</reference>
<accession>A0A2S1PJF8</accession>
<geneLocation type="plasmid" evidence="2">
    <name>pG69</name>
</geneLocation>
<evidence type="ECO:0000256" key="1">
    <source>
        <dbReference type="SAM" id="MobiDB-lite"/>
    </source>
</evidence>
<dbReference type="AlphaFoldDB" id="A0A2S1PJF8"/>
<evidence type="ECO:0000313" key="2">
    <source>
        <dbReference type="EMBL" id="AWH58540.1"/>
    </source>
</evidence>
<protein>
    <submittedName>
        <fullName evidence="2">Uncharacterized protein</fullName>
    </submittedName>
</protein>
<feature type="region of interest" description="Disordered" evidence="1">
    <location>
        <begin position="208"/>
        <end position="227"/>
    </location>
</feature>
<keyword evidence="2" id="KW-0614">Plasmid</keyword>